<gene>
    <name evidence="1" type="ORF">ENU14_04705</name>
</gene>
<organism evidence="1">
    <name type="scientific">Staphylothermus marinus</name>
    <dbReference type="NCBI Taxonomy" id="2280"/>
    <lineage>
        <taxon>Archaea</taxon>
        <taxon>Thermoproteota</taxon>
        <taxon>Thermoprotei</taxon>
        <taxon>Desulfurococcales</taxon>
        <taxon>Desulfurococcaceae</taxon>
        <taxon>Staphylothermus</taxon>
    </lineage>
</organism>
<proteinExistence type="predicted"/>
<dbReference type="EMBL" id="DTBJ01000034">
    <property type="protein sequence ID" value="HGM58867.1"/>
    <property type="molecule type" value="Genomic_DNA"/>
</dbReference>
<evidence type="ECO:0000313" key="1">
    <source>
        <dbReference type="EMBL" id="HGM58867.1"/>
    </source>
</evidence>
<dbReference type="AlphaFoldDB" id="A0A7C4HDD0"/>
<accession>A0A7C4HDD0</accession>
<reference evidence="1" key="1">
    <citation type="journal article" date="2020" name="mSystems">
        <title>Genome- and Community-Level Interaction Insights into Carbon Utilization and Element Cycling Functions of Hydrothermarchaeota in Hydrothermal Sediment.</title>
        <authorList>
            <person name="Zhou Z."/>
            <person name="Liu Y."/>
            <person name="Xu W."/>
            <person name="Pan J."/>
            <person name="Luo Z.H."/>
            <person name="Li M."/>
        </authorList>
    </citation>
    <scope>NUCLEOTIDE SEQUENCE [LARGE SCALE GENOMIC DNA]</scope>
    <source>
        <strain evidence="1">SpSt-642</strain>
    </source>
</reference>
<comment type="caution">
    <text evidence="1">The sequence shown here is derived from an EMBL/GenBank/DDBJ whole genome shotgun (WGS) entry which is preliminary data.</text>
</comment>
<protein>
    <submittedName>
        <fullName evidence="1">Uncharacterized protein</fullName>
    </submittedName>
</protein>
<name>A0A7C4HDD0_STAMA</name>
<sequence length="213" mass="24831">MKNDEIVIFKIDVPEIDIEINDPFSIKIEDIRISLPLLPIEVKASLPQIIPVDIPVISRDELFQLVNPDLIRYGKSSFDDVIAVVPIITTPLASYEESVKEKLVDTIKSIQSRRIAIKTELTGLEINIPTYQIIDFPQEIRDRHTLKIKFTNKTLTPEIREFIEERLTKEFKITRIVKKMEIIDNESNLTELEFVMKDFLKKIKRYRSSHKAL</sequence>